<evidence type="ECO:0000313" key="2">
    <source>
        <dbReference type="EMBL" id="KAG9264401.1"/>
    </source>
</evidence>
<gene>
    <name evidence="2" type="ORF">AMEX_G22668</name>
</gene>
<evidence type="ECO:0000313" key="4">
    <source>
        <dbReference type="Proteomes" id="UP000694621"/>
    </source>
</evidence>
<dbReference type="Proteomes" id="UP000694621">
    <property type="component" value="Unplaced"/>
</dbReference>
<feature type="coiled-coil region" evidence="1">
    <location>
        <begin position="93"/>
        <end position="191"/>
    </location>
</feature>
<dbReference type="Pfam" id="PF15556">
    <property type="entry name" value="Zwint"/>
    <property type="match status" value="1"/>
</dbReference>
<evidence type="ECO:0000313" key="3">
    <source>
        <dbReference type="Ensembl" id="ENSAMXP00005047742.1"/>
    </source>
</evidence>
<reference evidence="2 5" key="1">
    <citation type="submission" date="2021-07" db="EMBL/GenBank/DDBJ databases">
        <authorList>
            <person name="Imarazene B."/>
            <person name="Zahm M."/>
            <person name="Klopp C."/>
            <person name="Cabau C."/>
            <person name="Beille S."/>
            <person name="Jouanno E."/>
            <person name="Castinel A."/>
            <person name="Lluch J."/>
            <person name="Gil L."/>
            <person name="Kuchtly C."/>
            <person name="Lopez Roques C."/>
            <person name="Donnadieu C."/>
            <person name="Parrinello H."/>
            <person name="Journot L."/>
            <person name="Du K."/>
            <person name="Schartl M."/>
            <person name="Retaux S."/>
            <person name="Guiguen Y."/>
        </authorList>
    </citation>
    <scope>NUCLEOTIDE SEQUENCE [LARGE SCALE GENOMIC DNA]</scope>
    <source>
        <strain evidence="2">Pach_M1</strain>
        <tissue evidence="2">Testis</tissue>
    </source>
</reference>
<dbReference type="GO" id="GO:0000776">
    <property type="term" value="C:kinetochore"/>
    <property type="evidence" value="ECO:0007669"/>
    <property type="project" value="InterPro"/>
</dbReference>
<dbReference type="EMBL" id="JAICCE010000019">
    <property type="protein sequence ID" value="KAG9264401.1"/>
    <property type="molecule type" value="Genomic_DNA"/>
</dbReference>
<sequence length="378" mass="42603">MAAERGVALLEQTNPSHLKPCDSTEVQEAGEGEIMTSYLMDCRRKQKLMCQQLCVLDGMMKLLAGMESAEQFLNEPCPPHPGGEARAAWKALKADYQQQVQEVEGLILTLDERMNELHSKRQRLEALLMALEKKKEECKEKERTAAKRKQRNEIQLSLQLDDSLQAAQNALRACERRRTELKVEVEEQLARLADWTSYRDRLRDVIAATQANMEYRLLSVSPSELCLELVPHSTQQSLQPLRLSVTMTPNDGFKLQVFQGTAGLSEESVEGPVRQLSAALLEVMQRYISQGEMLAEIQALHSRYAIDWCPAKRLLIFLKSATTVCHLELGEGYPSAGRAKLLSVRKDGNLLDLATLQPPVVNPVLTDWLEFLSSNPDF</sequence>
<name>A0A8B9LEV8_ASTMX</name>
<dbReference type="PANTHER" id="PTHR31504">
    <property type="entry name" value="ZW10 INTERACTOR ZWINT"/>
    <property type="match status" value="1"/>
</dbReference>
<dbReference type="Proteomes" id="UP000752171">
    <property type="component" value="Unassembled WGS sequence"/>
</dbReference>
<dbReference type="KEGG" id="amex:103042716"/>
<proteinExistence type="predicted"/>
<protein>
    <submittedName>
        <fullName evidence="3">Si:dkey-225f5.4</fullName>
    </submittedName>
    <submittedName>
        <fullName evidence="2">ZW10 interactor-like</fullName>
    </submittedName>
</protein>
<keyword evidence="1" id="KW-0175">Coiled coil</keyword>
<dbReference type="PANTHER" id="PTHR31504:SF1">
    <property type="entry name" value="ZW10 INTERACTOR"/>
    <property type="match status" value="1"/>
</dbReference>
<dbReference type="OrthoDB" id="9893446at2759"/>
<accession>A0A8B9LEV8</accession>
<organism evidence="3 4">
    <name type="scientific">Astyanax mexicanus</name>
    <name type="common">Blind cave fish</name>
    <name type="synonym">Astyanax fasciatus mexicanus</name>
    <dbReference type="NCBI Taxonomy" id="7994"/>
    <lineage>
        <taxon>Eukaryota</taxon>
        <taxon>Metazoa</taxon>
        <taxon>Chordata</taxon>
        <taxon>Craniata</taxon>
        <taxon>Vertebrata</taxon>
        <taxon>Euteleostomi</taxon>
        <taxon>Actinopterygii</taxon>
        <taxon>Neopterygii</taxon>
        <taxon>Teleostei</taxon>
        <taxon>Ostariophysi</taxon>
        <taxon>Characiformes</taxon>
        <taxon>Characoidei</taxon>
        <taxon>Acestrorhamphidae</taxon>
        <taxon>Acestrorhamphinae</taxon>
        <taxon>Astyanax</taxon>
    </lineage>
</organism>
<dbReference type="Ensembl" id="ENSAMXT00005051816.1">
    <property type="protein sequence ID" value="ENSAMXP00005047742.1"/>
    <property type="gene ID" value="ENSAMXG00005021882.1"/>
</dbReference>
<evidence type="ECO:0000256" key="1">
    <source>
        <dbReference type="SAM" id="Coils"/>
    </source>
</evidence>
<dbReference type="InterPro" id="IPR029092">
    <property type="entry name" value="Zwint-1"/>
</dbReference>
<reference evidence="3" key="2">
    <citation type="submission" date="2025-05" db="UniProtKB">
        <authorList>
            <consortium name="Ensembl"/>
        </authorList>
    </citation>
    <scope>IDENTIFICATION</scope>
</reference>
<evidence type="ECO:0000313" key="5">
    <source>
        <dbReference type="Proteomes" id="UP000752171"/>
    </source>
</evidence>
<dbReference type="AlphaFoldDB" id="A0A8B9LEV8"/>